<keyword evidence="3" id="KW-1185">Reference proteome</keyword>
<evidence type="ECO:0000313" key="3">
    <source>
        <dbReference type="Proteomes" id="UP000198406"/>
    </source>
</evidence>
<dbReference type="OrthoDB" id="40634at2759"/>
<dbReference type="InterPro" id="IPR036361">
    <property type="entry name" value="SAP_dom_sf"/>
</dbReference>
<dbReference type="SMART" id="SM00513">
    <property type="entry name" value="SAP"/>
    <property type="match status" value="1"/>
</dbReference>
<comment type="caution">
    <text evidence="2">The sequence shown here is derived from an EMBL/GenBank/DDBJ whole genome shotgun (WGS) entry which is preliminary data.</text>
</comment>
<dbReference type="InterPro" id="IPR003034">
    <property type="entry name" value="SAP_dom"/>
</dbReference>
<proteinExistence type="predicted"/>
<accession>A0A1Z5JGZ7</accession>
<reference evidence="2 3" key="1">
    <citation type="journal article" date="2015" name="Plant Cell">
        <title>Oil accumulation by the oleaginous diatom Fistulifera solaris as revealed by the genome and transcriptome.</title>
        <authorList>
            <person name="Tanaka T."/>
            <person name="Maeda Y."/>
            <person name="Veluchamy A."/>
            <person name="Tanaka M."/>
            <person name="Abida H."/>
            <person name="Marechal E."/>
            <person name="Bowler C."/>
            <person name="Muto M."/>
            <person name="Sunaga Y."/>
            <person name="Tanaka M."/>
            <person name="Yoshino T."/>
            <person name="Taniguchi T."/>
            <person name="Fukuda Y."/>
            <person name="Nemoto M."/>
            <person name="Matsumoto M."/>
            <person name="Wong P.S."/>
            <person name="Aburatani S."/>
            <person name="Fujibuchi W."/>
        </authorList>
    </citation>
    <scope>NUCLEOTIDE SEQUENCE [LARGE SCALE GENOMIC DNA]</scope>
    <source>
        <strain evidence="2 3">JPCC DA0580</strain>
    </source>
</reference>
<dbReference type="PANTHER" id="PTHR17630:SF44">
    <property type="entry name" value="PROTEIN AIM2"/>
    <property type="match status" value="1"/>
</dbReference>
<dbReference type="Gene3D" id="3.40.50.1820">
    <property type="entry name" value="alpha/beta hydrolase"/>
    <property type="match status" value="1"/>
</dbReference>
<dbReference type="AlphaFoldDB" id="A0A1Z5JGZ7"/>
<gene>
    <name evidence="2" type="ORF">FisN_17Hh215</name>
</gene>
<evidence type="ECO:0000313" key="2">
    <source>
        <dbReference type="EMBL" id="GAX13275.1"/>
    </source>
</evidence>
<dbReference type="Proteomes" id="UP000198406">
    <property type="component" value="Unassembled WGS sequence"/>
</dbReference>
<dbReference type="Pfam" id="PF02037">
    <property type="entry name" value="SAP"/>
    <property type="match status" value="1"/>
</dbReference>
<evidence type="ECO:0000259" key="1">
    <source>
        <dbReference type="PROSITE" id="PS50800"/>
    </source>
</evidence>
<organism evidence="2 3">
    <name type="scientific">Fistulifera solaris</name>
    <name type="common">Oleaginous diatom</name>
    <dbReference type="NCBI Taxonomy" id="1519565"/>
    <lineage>
        <taxon>Eukaryota</taxon>
        <taxon>Sar</taxon>
        <taxon>Stramenopiles</taxon>
        <taxon>Ochrophyta</taxon>
        <taxon>Bacillariophyta</taxon>
        <taxon>Bacillariophyceae</taxon>
        <taxon>Bacillariophycidae</taxon>
        <taxon>Naviculales</taxon>
        <taxon>Naviculaceae</taxon>
        <taxon>Fistulifera</taxon>
    </lineage>
</organism>
<dbReference type="InParanoid" id="A0A1Z5JGZ7"/>
<name>A0A1Z5JGZ7_FISSO</name>
<sequence length="689" mass="75998">MLLLSYIYGNCTMTTKHLFCRKRPLDRFSQAIVLLLCFTSEAFLFGQRQSYNGIQLRPLSFVSVPVAFYSKMGDEDEEDFVEAVLPSNELPLSPSEVESLTVSALKQQLRLRGLKVTGRKSDLVERLLQATGFSIGEEVKNKDKEFVDVSAFLDEEDVGKYVKTISGGQDVEEEDNPVSASEPEVWGTQARIVEEYEGRRIVVDSLTENVVEFIGSNQSYQLAYVVATRDALKPFLAGGANSNQTKLSSEEKLQQIQTNREKAARRPVSLDDMAGLDEGDETGIFENVLQRDYSDWGKYTPTGAQISATEVAGVLLLSDVYGAFTEDTKTLAAKIAFECQPIVVMVPDLFNGNPWTGPIGGANNDGQSYETWRATHSDLQVSINIRAAAACLRERYGVSSVVLWGTCYGGGRALEAAVGWLPNGIIHDIDGRLGPPPVEPMAVVAWYPTRYDARALFGAKEQRKDAETSLPFAKNHQMAVMGVFAENDNLPGASPKDAELLRSLLSVDERIKDHMVKVFPGQEHGFAHIGMSESEELDESDRFLDDEFGGSPNMSFGDRGDAEVACLLSTAFMETYSRVFLPTVGPPISLDDQESNWGRNIAFNSDLVQMARARDIRSELQFQAENFVEEPLGGIRVDPTDDSQEAELAKLLAAMQSPDIKDGPLKIEPDDDLPTIYAKLASSDDFEIF</sequence>
<feature type="domain" description="SAP" evidence="1">
    <location>
        <begin position="97"/>
        <end position="131"/>
    </location>
</feature>
<dbReference type="SUPFAM" id="SSF68906">
    <property type="entry name" value="SAP domain"/>
    <property type="match status" value="1"/>
</dbReference>
<dbReference type="SUPFAM" id="SSF53474">
    <property type="entry name" value="alpha/beta-Hydrolases"/>
    <property type="match status" value="1"/>
</dbReference>
<dbReference type="Gene3D" id="1.10.720.30">
    <property type="entry name" value="SAP domain"/>
    <property type="match status" value="1"/>
</dbReference>
<protein>
    <recommendedName>
        <fullName evidence="1">SAP domain-containing protein</fullName>
    </recommendedName>
</protein>
<dbReference type="InterPro" id="IPR029058">
    <property type="entry name" value="AB_hydrolase_fold"/>
</dbReference>
<dbReference type="PANTHER" id="PTHR17630">
    <property type="entry name" value="DIENELACTONE HYDROLASE"/>
    <property type="match status" value="1"/>
</dbReference>
<dbReference type="EMBL" id="BDSP01000061">
    <property type="protein sequence ID" value="GAX13275.1"/>
    <property type="molecule type" value="Genomic_DNA"/>
</dbReference>
<dbReference type="PROSITE" id="PS50800">
    <property type="entry name" value="SAP"/>
    <property type="match status" value="1"/>
</dbReference>